<dbReference type="Proteomes" id="UP001458880">
    <property type="component" value="Unassembled WGS sequence"/>
</dbReference>
<dbReference type="EMBL" id="JASPKY010000188">
    <property type="protein sequence ID" value="KAK9722429.1"/>
    <property type="molecule type" value="Genomic_DNA"/>
</dbReference>
<accession>A0AAW1KQT6</accession>
<reference evidence="1 2" key="1">
    <citation type="journal article" date="2024" name="BMC Genomics">
        <title>De novo assembly and annotation of Popillia japonica's genome with initial clues to its potential as an invasive pest.</title>
        <authorList>
            <person name="Cucini C."/>
            <person name="Boschi S."/>
            <person name="Funari R."/>
            <person name="Cardaioli E."/>
            <person name="Iannotti N."/>
            <person name="Marturano G."/>
            <person name="Paoli F."/>
            <person name="Bruttini M."/>
            <person name="Carapelli A."/>
            <person name="Frati F."/>
            <person name="Nardi F."/>
        </authorList>
    </citation>
    <scope>NUCLEOTIDE SEQUENCE [LARGE SCALE GENOMIC DNA]</scope>
    <source>
        <strain evidence="1">DMR45628</strain>
    </source>
</reference>
<evidence type="ECO:0000313" key="1">
    <source>
        <dbReference type="EMBL" id="KAK9722429.1"/>
    </source>
</evidence>
<keyword evidence="2" id="KW-1185">Reference proteome</keyword>
<protein>
    <submittedName>
        <fullName evidence="1">Uncharacterized protein</fullName>
    </submittedName>
</protein>
<evidence type="ECO:0000313" key="2">
    <source>
        <dbReference type="Proteomes" id="UP001458880"/>
    </source>
</evidence>
<sequence length="95" mass="10369">MTIGCRGTSLKAPSKALLLQWILSAWNQLPAALIIKSFKACALNICLEGAEDDLIHCIKPGEAHEKAAKLLHMKRLQGQTEDLTIEEDIGGSRCQ</sequence>
<name>A0AAW1KQT6_POPJA</name>
<gene>
    <name evidence="1" type="ORF">QE152_g19673</name>
</gene>
<organism evidence="1 2">
    <name type="scientific">Popillia japonica</name>
    <name type="common">Japanese beetle</name>
    <dbReference type="NCBI Taxonomy" id="7064"/>
    <lineage>
        <taxon>Eukaryota</taxon>
        <taxon>Metazoa</taxon>
        <taxon>Ecdysozoa</taxon>
        <taxon>Arthropoda</taxon>
        <taxon>Hexapoda</taxon>
        <taxon>Insecta</taxon>
        <taxon>Pterygota</taxon>
        <taxon>Neoptera</taxon>
        <taxon>Endopterygota</taxon>
        <taxon>Coleoptera</taxon>
        <taxon>Polyphaga</taxon>
        <taxon>Scarabaeiformia</taxon>
        <taxon>Scarabaeidae</taxon>
        <taxon>Rutelinae</taxon>
        <taxon>Popillia</taxon>
    </lineage>
</organism>
<comment type="caution">
    <text evidence="1">The sequence shown here is derived from an EMBL/GenBank/DDBJ whole genome shotgun (WGS) entry which is preliminary data.</text>
</comment>
<proteinExistence type="predicted"/>
<dbReference type="AlphaFoldDB" id="A0AAW1KQT6"/>